<evidence type="ECO:0000313" key="2">
    <source>
        <dbReference type="Proteomes" id="UP000607653"/>
    </source>
</evidence>
<dbReference type="Proteomes" id="UP000607653">
    <property type="component" value="Unassembled WGS sequence"/>
</dbReference>
<dbReference type="EMBL" id="DUZY01000001">
    <property type="protein sequence ID" value="DAD19085.1"/>
    <property type="molecule type" value="Genomic_DNA"/>
</dbReference>
<keyword evidence="2" id="KW-1185">Reference proteome</keyword>
<proteinExistence type="predicted"/>
<name>A0A822XJU4_NELNU</name>
<dbReference type="AlphaFoldDB" id="A0A822XJU4"/>
<accession>A0A822XJU4</accession>
<comment type="caution">
    <text evidence="1">The sequence shown here is derived from an EMBL/GenBank/DDBJ whole genome shotgun (WGS) entry which is preliminary data.</text>
</comment>
<reference evidence="1 2" key="1">
    <citation type="journal article" date="2020" name="Mol. Biol. Evol.">
        <title>Distinct Expression and Methylation Patterns for Genes with Different Fates following a Single Whole-Genome Duplication in Flowering Plants.</title>
        <authorList>
            <person name="Shi T."/>
            <person name="Rahmani R.S."/>
            <person name="Gugger P.F."/>
            <person name="Wang M."/>
            <person name="Li H."/>
            <person name="Zhang Y."/>
            <person name="Li Z."/>
            <person name="Wang Q."/>
            <person name="Van de Peer Y."/>
            <person name="Marchal K."/>
            <person name="Chen J."/>
        </authorList>
    </citation>
    <scope>NUCLEOTIDE SEQUENCE [LARGE SCALE GENOMIC DNA]</scope>
    <source>
        <tissue evidence="1">Leaf</tissue>
    </source>
</reference>
<protein>
    <submittedName>
        <fullName evidence="1">Uncharacterized protein</fullName>
    </submittedName>
</protein>
<organism evidence="1 2">
    <name type="scientific">Nelumbo nucifera</name>
    <name type="common">Sacred lotus</name>
    <dbReference type="NCBI Taxonomy" id="4432"/>
    <lineage>
        <taxon>Eukaryota</taxon>
        <taxon>Viridiplantae</taxon>
        <taxon>Streptophyta</taxon>
        <taxon>Embryophyta</taxon>
        <taxon>Tracheophyta</taxon>
        <taxon>Spermatophyta</taxon>
        <taxon>Magnoliopsida</taxon>
        <taxon>Proteales</taxon>
        <taxon>Nelumbonaceae</taxon>
        <taxon>Nelumbo</taxon>
    </lineage>
</organism>
<sequence length="57" mass="6211">MVFCRNLDFLAPSVTTGEGDPVPETEPEATVEEYTDEYGCRRAGEKDVEGPDASEEA</sequence>
<evidence type="ECO:0000313" key="1">
    <source>
        <dbReference type="EMBL" id="DAD19085.1"/>
    </source>
</evidence>
<gene>
    <name evidence="1" type="ORF">HUJ06_020548</name>
</gene>